<feature type="region of interest" description="Disordered" evidence="1">
    <location>
        <begin position="364"/>
        <end position="411"/>
    </location>
</feature>
<protein>
    <recommendedName>
        <fullName evidence="2">Putative plant transposon protein domain-containing protein</fullName>
    </recommendedName>
</protein>
<accession>A0A6A1W1N2</accession>
<feature type="compositionally biased region" description="Polar residues" evidence="1">
    <location>
        <begin position="388"/>
        <end position="397"/>
    </location>
</feature>
<evidence type="ECO:0000313" key="3">
    <source>
        <dbReference type="EMBL" id="KAB1219111.1"/>
    </source>
</evidence>
<feature type="compositionally biased region" description="Basic and acidic residues" evidence="1">
    <location>
        <begin position="401"/>
        <end position="411"/>
    </location>
</feature>
<keyword evidence="4" id="KW-1185">Reference proteome</keyword>
<organism evidence="3 4">
    <name type="scientific">Morella rubra</name>
    <name type="common">Chinese bayberry</name>
    <dbReference type="NCBI Taxonomy" id="262757"/>
    <lineage>
        <taxon>Eukaryota</taxon>
        <taxon>Viridiplantae</taxon>
        <taxon>Streptophyta</taxon>
        <taxon>Embryophyta</taxon>
        <taxon>Tracheophyta</taxon>
        <taxon>Spermatophyta</taxon>
        <taxon>Magnoliopsida</taxon>
        <taxon>eudicotyledons</taxon>
        <taxon>Gunneridae</taxon>
        <taxon>Pentapetalae</taxon>
        <taxon>rosids</taxon>
        <taxon>fabids</taxon>
        <taxon>Fagales</taxon>
        <taxon>Myricaceae</taxon>
        <taxon>Morella</taxon>
    </lineage>
</organism>
<dbReference type="InterPro" id="IPR046796">
    <property type="entry name" value="Transposase_32_dom"/>
</dbReference>
<dbReference type="Proteomes" id="UP000516437">
    <property type="component" value="Chromosome 3"/>
</dbReference>
<dbReference type="AlphaFoldDB" id="A0A6A1W1N2"/>
<reference evidence="3 4" key="1">
    <citation type="journal article" date="2019" name="Plant Biotechnol. J.">
        <title>The red bayberry genome and genetic basis of sex determination.</title>
        <authorList>
            <person name="Jia H.M."/>
            <person name="Jia H.J."/>
            <person name="Cai Q.L."/>
            <person name="Wang Y."/>
            <person name="Zhao H.B."/>
            <person name="Yang W.F."/>
            <person name="Wang G.Y."/>
            <person name="Li Y.H."/>
            <person name="Zhan D.L."/>
            <person name="Shen Y.T."/>
            <person name="Niu Q.F."/>
            <person name="Chang L."/>
            <person name="Qiu J."/>
            <person name="Zhao L."/>
            <person name="Xie H.B."/>
            <person name="Fu W.Y."/>
            <person name="Jin J."/>
            <person name="Li X.W."/>
            <person name="Jiao Y."/>
            <person name="Zhou C.C."/>
            <person name="Tu T."/>
            <person name="Chai C.Y."/>
            <person name="Gao J.L."/>
            <person name="Fan L.J."/>
            <person name="van de Weg E."/>
            <person name="Wang J.Y."/>
            <person name="Gao Z.S."/>
        </authorList>
    </citation>
    <scope>NUCLEOTIDE SEQUENCE [LARGE SCALE GENOMIC DNA]</scope>
    <source>
        <tissue evidence="3">Leaves</tissue>
    </source>
</reference>
<evidence type="ECO:0000259" key="2">
    <source>
        <dbReference type="Pfam" id="PF20167"/>
    </source>
</evidence>
<feature type="domain" description="Putative plant transposon protein" evidence="2">
    <location>
        <begin position="62"/>
        <end position="234"/>
    </location>
</feature>
<evidence type="ECO:0000313" key="4">
    <source>
        <dbReference type="Proteomes" id="UP000516437"/>
    </source>
</evidence>
<name>A0A6A1W1N2_9ROSI</name>
<sequence>MTYKRAAKKGKRSQEFDSERFVDAEAAALYNEKFSTLTPLVEREVSLEDFSHISLPQLFFTRKWEPLLVNLASPSAQLVREFYSNIHDISDSKHFSVFLRGHHFRITPDFLSQMLSFPRVENPLYPYSATTCPPLNIMTSFLANRPLPFDGKGFSAVSFTSEVMLISRIIGTNILPAQKLSALSLDRAKFLYAFMHNDSIDLGSVMCAHIVKSFNSRKAGLYLPYACAIQKLLLMLAIPYPSSFPRMDTPAKIGLNTLTKSSLTRKRLNLPLLQQFLLIMKLLLERTSSMMSEISLLKADSQLTRTEVLHMQGTQEKLVEAMARLIHDNDLLTTATNVFQAESSKNRADIQWIRQYLGQEEAAAAAAPTLAPTNPSTNPSSEFPFSSQPHPSKTEYFSSDGDNHDDLSDME</sequence>
<feature type="compositionally biased region" description="Low complexity" evidence="1">
    <location>
        <begin position="364"/>
        <end position="387"/>
    </location>
</feature>
<evidence type="ECO:0000256" key="1">
    <source>
        <dbReference type="SAM" id="MobiDB-lite"/>
    </source>
</evidence>
<gene>
    <name evidence="3" type="ORF">CJ030_MR3G008422</name>
</gene>
<proteinExistence type="predicted"/>
<dbReference type="Pfam" id="PF20167">
    <property type="entry name" value="Transposase_32"/>
    <property type="match status" value="1"/>
</dbReference>
<dbReference type="EMBL" id="RXIC02000021">
    <property type="protein sequence ID" value="KAB1219111.1"/>
    <property type="molecule type" value="Genomic_DNA"/>
</dbReference>
<dbReference type="OrthoDB" id="1559178at2759"/>
<comment type="caution">
    <text evidence="3">The sequence shown here is derived from an EMBL/GenBank/DDBJ whole genome shotgun (WGS) entry which is preliminary data.</text>
</comment>